<evidence type="ECO:0000313" key="2">
    <source>
        <dbReference type="EMBL" id="THF53068.1"/>
    </source>
</evidence>
<dbReference type="Gene3D" id="3.40.50.720">
    <property type="entry name" value="NAD(P)-binding Rossmann-like Domain"/>
    <property type="match status" value="1"/>
</dbReference>
<dbReference type="Proteomes" id="UP000307507">
    <property type="component" value="Unassembled WGS sequence"/>
</dbReference>
<dbReference type="RefSeq" id="WP_136401592.1">
    <property type="nucleotide sequence ID" value="NZ_SSNZ01000001.1"/>
</dbReference>
<dbReference type="AlphaFoldDB" id="A0A4S4A437"/>
<dbReference type="EMBL" id="SSNZ01000001">
    <property type="protein sequence ID" value="THF53068.1"/>
    <property type="molecule type" value="Genomic_DNA"/>
</dbReference>
<proteinExistence type="predicted"/>
<protein>
    <submittedName>
        <fullName evidence="2">NAD-dependent epimerase/dehydratase family protein</fullName>
    </submittedName>
</protein>
<evidence type="ECO:0000313" key="3">
    <source>
        <dbReference type="Proteomes" id="UP000307507"/>
    </source>
</evidence>
<name>A0A4S4A437_9FLAO</name>
<comment type="caution">
    <text evidence="2">The sequence shown here is derived from an EMBL/GenBank/DDBJ whole genome shotgun (WGS) entry which is preliminary data.</text>
</comment>
<gene>
    <name evidence="2" type="ORF">E6C50_02360</name>
</gene>
<evidence type="ECO:0000259" key="1">
    <source>
        <dbReference type="Pfam" id="PF01370"/>
    </source>
</evidence>
<dbReference type="PANTHER" id="PTHR43796:SF2">
    <property type="entry name" value="CARBOXYNORSPERMIDINE SYNTHASE"/>
    <property type="match status" value="1"/>
</dbReference>
<dbReference type="OrthoDB" id="712666at2"/>
<accession>A0A4S4A437</accession>
<dbReference type="PANTHER" id="PTHR43796">
    <property type="entry name" value="CARBOXYNORSPERMIDINE SYNTHASE"/>
    <property type="match status" value="1"/>
</dbReference>
<dbReference type="Pfam" id="PF01370">
    <property type="entry name" value="Epimerase"/>
    <property type="match status" value="1"/>
</dbReference>
<sequence length="339" mass="38245">MQKNILIIGGTGLIGSTIFQILKSRNPDCNLFIGSRKESNFPNRLTIDVMDYSTLSEISKQAIDLIVLCVNDKLNNVLYYAIDNQIDYIDITKPTPDLTEAFSIASKEKKLSSKIVFSSGWMAGVMSGLLQDLENTKAVELFVYYSIKDKAGESSAHFMAENVSKPFLRYKENLPVTLLHFLDSEKYDFAFEIGKRQVYNFDVPDLFILNTIEKIPTVSVKMTYSSKLVTFLLGIFQSVRLFDLLSLKNRRLLFSANGKGDKTTFEVLATTTNGRSKTVLQSDKGQSELTAFATVLHIEKLENCSFSNGIYFSHQLYQPNEMITALTTNKTIKINTFKL</sequence>
<dbReference type="InterPro" id="IPR036291">
    <property type="entry name" value="NAD(P)-bd_dom_sf"/>
</dbReference>
<keyword evidence="3" id="KW-1185">Reference proteome</keyword>
<organism evidence="2 3">
    <name type="scientific">Flavobacterium supellecticarium</name>
    <dbReference type="NCBI Taxonomy" id="2565924"/>
    <lineage>
        <taxon>Bacteria</taxon>
        <taxon>Pseudomonadati</taxon>
        <taxon>Bacteroidota</taxon>
        <taxon>Flavobacteriia</taxon>
        <taxon>Flavobacteriales</taxon>
        <taxon>Flavobacteriaceae</taxon>
        <taxon>Flavobacterium</taxon>
    </lineage>
</organism>
<dbReference type="SUPFAM" id="SSF51735">
    <property type="entry name" value="NAD(P)-binding Rossmann-fold domains"/>
    <property type="match status" value="1"/>
</dbReference>
<dbReference type="InterPro" id="IPR001509">
    <property type="entry name" value="Epimerase_deHydtase"/>
</dbReference>
<reference evidence="2 3" key="1">
    <citation type="submission" date="2019-04" db="EMBL/GenBank/DDBJ databases">
        <title>Flavobacterium sp. nov. isolated from construction timber.</title>
        <authorList>
            <person name="Lin S.-Y."/>
            <person name="Chang C.-T."/>
            <person name="Young C.-C."/>
        </authorList>
    </citation>
    <scope>NUCLEOTIDE SEQUENCE [LARGE SCALE GENOMIC DNA]</scope>
    <source>
        <strain evidence="2 3">CC-CTC003</strain>
    </source>
</reference>
<feature type="domain" description="NAD-dependent epimerase/dehydratase" evidence="1">
    <location>
        <begin position="5"/>
        <end position="70"/>
    </location>
</feature>